<dbReference type="EMBL" id="JAPZBT010000001">
    <property type="protein sequence ID" value="KAJ5383422.1"/>
    <property type="molecule type" value="Genomic_DNA"/>
</dbReference>
<feature type="domain" description="ABC transmembrane type-1" evidence="12">
    <location>
        <begin position="173"/>
        <end position="461"/>
    </location>
</feature>
<evidence type="ECO:0000259" key="11">
    <source>
        <dbReference type="PROSITE" id="PS50893"/>
    </source>
</evidence>
<keyword evidence="3 10" id="KW-0812">Transmembrane</keyword>
<dbReference type="GO" id="GO:0090374">
    <property type="term" value="P:oligopeptide export from mitochondrion"/>
    <property type="evidence" value="ECO:0007669"/>
    <property type="project" value="TreeGrafter"/>
</dbReference>
<gene>
    <name evidence="13" type="ORF">N7517_001333</name>
</gene>
<feature type="transmembrane region" description="Helical" evidence="10">
    <location>
        <begin position="396"/>
        <end position="418"/>
    </location>
</feature>
<reference evidence="13" key="2">
    <citation type="journal article" date="2023" name="IMA Fungus">
        <title>Comparative genomic study of the Penicillium genus elucidates a diverse pangenome and 15 lateral gene transfer events.</title>
        <authorList>
            <person name="Petersen C."/>
            <person name="Sorensen T."/>
            <person name="Nielsen M.R."/>
            <person name="Sondergaard T.E."/>
            <person name="Sorensen J.L."/>
            <person name="Fitzpatrick D.A."/>
            <person name="Frisvad J.C."/>
            <person name="Nielsen K.L."/>
        </authorList>
    </citation>
    <scope>NUCLEOTIDE SEQUENCE</scope>
    <source>
        <strain evidence="13">IBT 3081</strain>
    </source>
</reference>
<dbReference type="GO" id="GO:0015421">
    <property type="term" value="F:ABC-type oligopeptide transporter activity"/>
    <property type="evidence" value="ECO:0007669"/>
    <property type="project" value="TreeGrafter"/>
</dbReference>
<dbReference type="InterPro" id="IPR039421">
    <property type="entry name" value="Type_1_exporter"/>
</dbReference>
<evidence type="ECO:0000256" key="5">
    <source>
        <dbReference type="ARBA" id="ARBA00022840"/>
    </source>
</evidence>
<protein>
    <recommendedName>
        <fullName evidence="8">ABC multidrug transporter MDR2</fullName>
    </recommendedName>
</protein>
<dbReference type="GO" id="GO:0005743">
    <property type="term" value="C:mitochondrial inner membrane"/>
    <property type="evidence" value="ECO:0007669"/>
    <property type="project" value="TreeGrafter"/>
</dbReference>
<keyword evidence="14" id="KW-1185">Reference proteome</keyword>
<keyword evidence="5" id="KW-0067">ATP-binding</keyword>
<dbReference type="PROSITE" id="PS50893">
    <property type="entry name" value="ABC_TRANSPORTER_2"/>
    <property type="match status" value="1"/>
</dbReference>
<evidence type="ECO:0000313" key="14">
    <source>
        <dbReference type="Proteomes" id="UP001147752"/>
    </source>
</evidence>
<dbReference type="InterPro" id="IPR011527">
    <property type="entry name" value="ABC1_TM_dom"/>
</dbReference>
<evidence type="ECO:0000313" key="13">
    <source>
        <dbReference type="EMBL" id="KAJ5383422.1"/>
    </source>
</evidence>
<dbReference type="AlphaFoldDB" id="A0A9W9SRQ7"/>
<dbReference type="PROSITE" id="PS00211">
    <property type="entry name" value="ABC_TRANSPORTER_1"/>
    <property type="match status" value="1"/>
</dbReference>
<feature type="transmembrane region" description="Helical" evidence="10">
    <location>
        <begin position="170"/>
        <end position="190"/>
    </location>
</feature>
<comment type="caution">
    <text evidence="13">The sequence shown here is derived from an EMBL/GenBank/DDBJ whole genome shotgun (WGS) entry which is preliminary data.</text>
</comment>
<evidence type="ECO:0000256" key="2">
    <source>
        <dbReference type="ARBA" id="ARBA00005580"/>
    </source>
</evidence>
<dbReference type="GO" id="GO:0005524">
    <property type="term" value="F:ATP binding"/>
    <property type="evidence" value="ECO:0007669"/>
    <property type="project" value="UniProtKB-KW"/>
</dbReference>
<dbReference type="PANTHER" id="PTHR43394">
    <property type="entry name" value="ATP-DEPENDENT PERMEASE MDL1, MITOCHONDRIAL"/>
    <property type="match status" value="1"/>
</dbReference>
<keyword evidence="6 10" id="KW-1133">Transmembrane helix</keyword>
<dbReference type="InterPro" id="IPR017871">
    <property type="entry name" value="ABC_transporter-like_CS"/>
</dbReference>
<dbReference type="InterPro" id="IPR027417">
    <property type="entry name" value="P-loop_NTPase"/>
</dbReference>
<dbReference type="SUPFAM" id="SSF52540">
    <property type="entry name" value="P-loop containing nucleoside triphosphate hydrolases"/>
    <property type="match status" value="1"/>
</dbReference>
<dbReference type="PANTHER" id="PTHR43394:SF1">
    <property type="entry name" value="ATP-BINDING CASSETTE SUB-FAMILY B MEMBER 10, MITOCHONDRIAL"/>
    <property type="match status" value="1"/>
</dbReference>
<feature type="region of interest" description="Disordered" evidence="9">
    <location>
        <begin position="758"/>
        <end position="781"/>
    </location>
</feature>
<dbReference type="GO" id="GO:0016887">
    <property type="term" value="F:ATP hydrolysis activity"/>
    <property type="evidence" value="ECO:0007669"/>
    <property type="project" value="InterPro"/>
</dbReference>
<dbReference type="InterPro" id="IPR036640">
    <property type="entry name" value="ABC1_TM_sf"/>
</dbReference>
<keyword evidence="4" id="KW-0547">Nucleotide-binding</keyword>
<dbReference type="OrthoDB" id="6500128at2759"/>
<dbReference type="Pfam" id="PF00664">
    <property type="entry name" value="ABC_membrane"/>
    <property type="match status" value="1"/>
</dbReference>
<dbReference type="Pfam" id="PF00005">
    <property type="entry name" value="ABC_tran"/>
    <property type="match status" value="1"/>
</dbReference>
<evidence type="ECO:0000256" key="3">
    <source>
        <dbReference type="ARBA" id="ARBA00022692"/>
    </source>
</evidence>
<dbReference type="PROSITE" id="PS50929">
    <property type="entry name" value="ABC_TM1F"/>
    <property type="match status" value="1"/>
</dbReference>
<dbReference type="Gene3D" id="3.40.50.300">
    <property type="entry name" value="P-loop containing nucleotide triphosphate hydrolases"/>
    <property type="match status" value="1"/>
</dbReference>
<feature type="compositionally biased region" description="Acidic residues" evidence="9">
    <location>
        <begin position="760"/>
        <end position="774"/>
    </location>
</feature>
<feature type="domain" description="ABC transporter" evidence="11">
    <location>
        <begin position="494"/>
        <end position="731"/>
    </location>
</feature>
<dbReference type="Proteomes" id="UP001147752">
    <property type="component" value="Unassembled WGS sequence"/>
</dbReference>
<organism evidence="13 14">
    <name type="scientific">Penicillium concentricum</name>
    <dbReference type="NCBI Taxonomy" id="293559"/>
    <lineage>
        <taxon>Eukaryota</taxon>
        <taxon>Fungi</taxon>
        <taxon>Dikarya</taxon>
        <taxon>Ascomycota</taxon>
        <taxon>Pezizomycotina</taxon>
        <taxon>Eurotiomycetes</taxon>
        <taxon>Eurotiomycetidae</taxon>
        <taxon>Eurotiales</taxon>
        <taxon>Aspergillaceae</taxon>
        <taxon>Penicillium</taxon>
    </lineage>
</organism>
<dbReference type="FunFam" id="3.40.50.300:FF:000218">
    <property type="entry name" value="Multidrug ABC transporter ATP-binding protein"/>
    <property type="match status" value="1"/>
</dbReference>
<proteinExistence type="inferred from homology"/>
<evidence type="ECO:0000256" key="9">
    <source>
        <dbReference type="SAM" id="MobiDB-lite"/>
    </source>
</evidence>
<evidence type="ECO:0000256" key="1">
    <source>
        <dbReference type="ARBA" id="ARBA00004141"/>
    </source>
</evidence>
<name>A0A9W9SRQ7_9EURO</name>
<feature type="region of interest" description="Disordered" evidence="9">
    <location>
        <begin position="94"/>
        <end position="124"/>
    </location>
</feature>
<dbReference type="SUPFAM" id="SSF90123">
    <property type="entry name" value="ABC transporter transmembrane region"/>
    <property type="match status" value="1"/>
</dbReference>
<feature type="transmembrane region" description="Helical" evidence="10">
    <location>
        <begin position="438"/>
        <end position="459"/>
    </location>
</feature>
<comment type="subcellular location">
    <subcellularLocation>
        <location evidence="1">Membrane</location>
        <topology evidence="1">Multi-pass membrane protein</topology>
    </subcellularLocation>
</comment>
<evidence type="ECO:0000256" key="6">
    <source>
        <dbReference type="ARBA" id="ARBA00022989"/>
    </source>
</evidence>
<dbReference type="FunFam" id="1.20.1560.10:FF:000095">
    <property type="entry name" value="ABC multidrug transporter Mdr2"/>
    <property type="match status" value="1"/>
</dbReference>
<evidence type="ECO:0000256" key="7">
    <source>
        <dbReference type="ARBA" id="ARBA00023136"/>
    </source>
</evidence>
<feature type="transmembrane region" description="Helical" evidence="10">
    <location>
        <begin position="320"/>
        <end position="339"/>
    </location>
</feature>
<dbReference type="SMART" id="SM00382">
    <property type="entry name" value="AAA"/>
    <property type="match status" value="1"/>
</dbReference>
<evidence type="ECO:0000256" key="8">
    <source>
        <dbReference type="ARBA" id="ARBA00049740"/>
    </source>
</evidence>
<dbReference type="CDD" id="cd03249">
    <property type="entry name" value="ABC_MTABC3_MDL1_MDL2"/>
    <property type="match status" value="1"/>
</dbReference>
<evidence type="ECO:0000256" key="4">
    <source>
        <dbReference type="ARBA" id="ARBA00022741"/>
    </source>
</evidence>
<dbReference type="InterPro" id="IPR003439">
    <property type="entry name" value="ABC_transporter-like_ATP-bd"/>
</dbReference>
<feature type="compositionally biased region" description="Polar residues" evidence="9">
    <location>
        <begin position="101"/>
        <end position="110"/>
    </location>
</feature>
<dbReference type="RefSeq" id="XP_056583198.1">
    <property type="nucleotide sequence ID" value="XM_056719063.1"/>
</dbReference>
<feature type="transmembrane region" description="Helical" evidence="10">
    <location>
        <begin position="210"/>
        <end position="232"/>
    </location>
</feature>
<comment type="similarity">
    <text evidence="2">Belongs to the ABC transporter superfamily. ABCB family. Mitochondrial peptide exporter (TC 3.A.1.212) subfamily.</text>
</comment>
<accession>A0A9W9SRQ7</accession>
<sequence length="781" mass="84610">MRGARLPVSLALGVSPRQALRPYNSFTRDLLIKTRSPIASSGDHNGLDRLYSTASGALRDGANPLLLQNNIFKYTPSTSRIVSQTRLLCSTPQFLQAKPPATSTDPTTRSAPEPKEEEEEDKGFELSERAAQAAQVNMSARLAKEGASGKKSGFAEIWRLLKIARPESKALGFAFFFLLISSSITMAVPFSIGKIMDAATKGVMEGGGELFGLSMPMFYTALGGILLLGAGANYGRIIILRIVGERIVARLRSKLFRQTFVQDAEFFDANRVGDLISRLSSDTIIVGKSITQNLSDGLRAAVSGAAGFSLMAYTSAKLSMILLVLLPPIGLGALFYGRAIRNLSRKIQKNLGSLTKIAEERLGNVKTSQSFAGEVIEVHRYNQQVRKIFELGKKESLISATFFSSTGLMGNMTILTLLYVGGGMVQSGAISIGELTSFLMYTAYAGSSMFGLSSFYSELMKGVGAASRLFELQDRQPTIHPTKGLRVETARGPIRFENVTFSYPTRPAVKIFREVNFEIPQGTNVAIVGPSGGGKSTIASILLRFYSPTEGRVLINGKDIKEMNAKSLRRKIGVVSQEPVLFSGTIAENISYGMPRATRSEIIAAARKANCQFISDFPDGLDTHVGARGAQLSGGQKQRIAIARALIKEPDILILDEATSALDAESETLVNSALAALLRGNNTTISIAHRLSTIKRSDTIIVLGNDGKVAEQGSYDELSSNPDGAFTRLMEWQMSGGETTPPPGKPIEADQLWELQKEEAEPELEEEEVEEVEETFPLKKD</sequence>
<evidence type="ECO:0000256" key="10">
    <source>
        <dbReference type="SAM" id="Phobius"/>
    </source>
</evidence>
<dbReference type="GeneID" id="81458246"/>
<dbReference type="CDD" id="cd18573">
    <property type="entry name" value="ABC_6TM_ABCB10_like"/>
    <property type="match status" value="1"/>
</dbReference>
<evidence type="ECO:0000259" key="12">
    <source>
        <dbReference type="PROSITE" id="PS50929"/>
    </source>
</evidence>
<dbReference type="InterPro" id="IPR003593">
    <property type="entry name" value="AAA+_ATPase"/>
</dbReference>
<keyword evidence="7 10" id="KW-0472">Membrane</keyword>
<reference evidence="13" key="1">
    <citation type="submission" date="2022-12" db="EMBL/GenBank/DDBJ databases">
        <authorList>
            <person name="Petersen C."/>
        </authorList>
    </citation>
    <scope>NUCLEOTIDE SEQUENCE</scope>
    <source>
        <strain evidence="13">IBT 3081</strain>
    </source>
</reference>
<dbReference type="Gene3D" id="1.20.1560.10">
    <property type="entry name" value="ABC transporter type 1, transmembrane domain"/>
    <property type="match status" value="1"/>
</dbReference>